<gene>
    <name evidence="1" type="ORF">D8674_000436</name>
</gene>
<proteinExistence type="predicted"/>
<organism evidence="1 2">
    <name type="scientific">Pyrus ussuriensis x Pyrus communis</name>
    <dbReference type="NCBI Taxonomy" id="2448454"/>
    <lineage>
        <taxon>Eukaryota</taxon>
        <taxon>Viridiplantae</taxon>
        <taxon>Streptophyta</taxon>
        <taxon>Embryophyta</taxon>
        <taxon>Tracheophyta</taxon>
        <taxon>Spermatophyta</taxon>
        <taxon>Magnoliopsida</taxon>
        <taxon>eudicotyledons</taxon>
        <taxon>Gunneridae</taxon>
        <taxon>Pentapetalae</taxon>
        <taxon>rosids</taxon>
        <taxon>fabids</taxon>
        <taxon>Rosales</taxon>
        <taxon>Rosaceae</taxon>
        <taxon>Amygdaloideae</taxon>
        <taxon>Maleae</taxon>
        <taxon>Pyrus</taxon>
    </lineage>
</organism>
<name>A0A5N5F3F0_9ROSA</name>
<reference evidence="2" key="2">
    <citation type="submission" date="2019-10" db="EMBL/GenBank/DDBJ databases">
        <title>A de novo genome assembly of a pear dwarfing rootstock.</title>
        <authorList>
            <person name="Wang F."/>
            <person name="Wang J."/>
            <person name="Li S."/>
            <person name="Zhang Y."/>
            <person name="Fang M."/>
            <person name="Ma L."/>
            <person name="Zhao Y."/>
            <person name="Jiang S."/>
        </authorList>
    </citation>
    <scope>NUCLEOTIDE SEQUENCE [LARGE SCALE GENOMIC DNA]</scope>
</reference>
<sequence>MGSTKKDGRRSSTVRIIVGSARRRLSEVWEDDVKRHCFGGPCAQLSELGSSTWWGGGSARLTASSRGISSSV</sequence>
<evidence type="ECO:0000313" key="1">
    <source>
        <dbReference type="EMBL" id="KAB2597516.1"/>
    </source>
</evidence>
<dbReference type="EMBL" id="SMOL01000768">
    <property type="protein sequence ID" value="KAB2597516.1"/>
    <property type="molecule type" value="Genomic_DNA"/>
</dbReference>
<reference evidence="1 2" key="3">
    <citation type="submission" date="2019-11" db="EMBL/GenBank/DDBJ databases">
        <title>A de novo genome assembly of a pear dwarfing rootstock.</title>
        <authorList>
            <person name="Wang F."/>
            <person name="Wang J."/>
            <person name="Li S."/>
            <person name="Zhang Y."/>
            <person name="Fang M."/>
            <person name="Ma L."/>
            <person name="Zhao Y."/>
            <person name="Jiang S."/>
        </authorList>
    </citation>
    <scope>NUCLEOTIDE SEQUENCE [LARGE SCALE GENOMIC DNA]</scope>
    <source>
        <strain evidence="1">S2</strain>
        <tissue evidence="1">Leaf</tissue>
    </source>
</reference>
<evidence type="ECO:0000313" key="2">
    <source>
        <dbReference type="Proteomes" id="UP000327157"/>
    </source>
</evidence>
<dbReference type="AlphaFoldDB" id="A0A5N5F3F0"/>
<protein>
    <submittedName>
        <fullName evidence="1">Uncharacterized protein</fullName>
    </submittedName>
</protein>
<comment type="caution">
    <text evidence="1">The sequence shown here is derived from an EMBL/GenBank/DDBJ whole genome shotgun (WGS) entry which is preliminary data.</text>
</comment>
<reference evidence="1 2" key="1">
    <citation type="submission" date="2019-09" db="EMBL/GenBank/DDBJ databases">
        <authorList>
            <person name="Ou C."/>
        </authorList>
    </citation>
    <scope>NUCLEOTIDE SEQUENCE [LARGE SCALE GENOMIC DNA]</scope>
    <source>
        <strain evidence="1">S2</strain>
        <tissue evidence="1">Leaf</tissue>
    </source>
</reference>
<accession>A0A5N5F3F0</accession>
<keyword evidence="2" id="KW-1185">Reference proteome</keyword>
<dbReference type="Proteomes" id="UP000327157">
    <property type="component" value="Chromosome 1"/>
</dbReference>